<dbReference type="OrthoDB" id="10050400at2759"/>
<keyword evidence="1" id="KW-0472">Membrane</keyword>
<feature type="transmembrane region" description="Helical" evidence="1">
    <location>
        <begin position="127"/>
        <end position="154"/>
    </location>
</feature>
<proteinExistence type="predicted"/>
<name>A0A4P9Z687_9FUNG</name>
<keyword evidence="3" id="KW-1185">Reference proteome</keyword>
<keyword evidence="1" id="KW-0812">Transmembrane</keyword>
<organism evidence="2 3">
    <name type="scientific">Syncephalis pseudoplumigaleata</name>
    <dbReference type="NCBI Taxonomy" id="1712513"/>
    <lineage>
        <taxon>Eukaryota</taxon>
        <taxon>Fungi</taxon>
        <taxon>Fungi incertae sedis</taxon>
        <taxon>Zoopagomycota</taxon>
        <taxon>Zoopagomycotina</taxon>
        <taxon>Zoopagomycetes</taxon>
        <taxon>Zoopagales</taxon>
        <taxon>Piptocephalidaceae</taxon>
        <taxon>Syncephalis</taxon>
    </lineage>
</organism>
<keyword evidence="1" id="KW-1133">Transmembrane helix</keyword>
<evidence type="ECO:0000313" key="2">
    <source>
        <dbReference type="EMBL" id="RKP28153.1"/>
    </source>
</evidence>
<reference evidence="3" key="1">
    <citation type="journal article" date="2018" name="Nat. Microbiol.">
        <title>Leveraging single-cell genomics to expand the fungal tree of life.</title>
        <authorList>
            <person name="Ahrendt S.R."/>
            <person name="Quandt C.A."/>
            <person name="Ciobanu D."/>
            <person name="Clum A."/>
            <person name="Salamov A."/>
            <person name="Andreopoulos B."/>
            <person name="Cheng J.F."/>
            <person name="Woyke T."/>
            <person name="Pelin A."/>
            <person name="Henrissat B."/>
            <person name="Reynolds N.K."/>
            <person name="Benny G.L."/>
            <person name="Smith M.E."/>
            <person name="James T.Y."/>
            <person name="Grigoriev I.V."/>
        </authorList>
    </citation>
    <scope>NUCLEOTIDE SEQUENCE [LARGE SCALE GENOMIC DNA]</scope>
    <source>
        <strain evidence="3">Benny S71-1</strain>
    </source>
</reference>
<gene>
    <name evidence="2" type="ORF">SYNPS1DRAFT_26267</name>
</gene>
<accession>A0A4P9Z687</accession>
<dbReference type="Proteomes" id="UP000278143">
    <property type="component" value="Unassembled WGS sequence"/>
</dbReference>
<sequence>MSILRTRLSVATLRTSLLYTRRRLVCAPEHVVSGVARRAFASSRGHDDGHDDGDPTTVDMASYQRVAPVSAQQSHDPGRRPLRLGDVLPELTAKEHAEQATPATSAAASEGKRKGSAKRALYDLPWLILKLTVAFGAATIAAGGVAFMGLHAFAEYYAAPDKRLPSEVRSLLRGAYVRDTLLPEPAAVAKYLEKALVLMEVSTAEIPRSAIVATHYWLAYTLERLGRLAEAADLYRTVLKAWSTPERTSAVAAAATASASPSPVATLTEVSRMVAVSRRLGETLTRLGNLDEAGRVLWAAVHAANPPHVDYLHLKSMFAAPSIDAIAGQPPAESHHSPEAVRCVVSLANVLALQRQFDDALTLYAGALRAAQAGIQRERETGRKATLYWSHTAVPASNTWTCLDAQVMGHLAEIYAIREDSARASEWSQRGLTLSKSETGEPACDACTGMILANMALLKEADGHTLEAQQLFARAHSYAKKAGDIQAMMEYGQKARQLRKAIEADASPNAS</sequence>
<dbReference type="Gene3D" id="1.25.40.10">
    <property type="entry name" value="Tetratricopeptide repeat domain"/>
    <property type="match status" value="2"/>
</dbReference>
<dbReference type="AlphaFoldDB" id="A0A4P9Z687"/>
<dbReference type="EMBL" id="KZ989115">
    <property type="protein sequence ID" value="RKP28153.1"/>
    <property type="molecule type" value="Genomic_DNA"/>
</dbReference>
<dbReference type="SUPFAM" id="SSF48452">
    <property type="entry name" value="TPR-like"/>
    <property type="match status" value="2"/>
</dbReference>
<dbReference type="InterPro" id="IPR011990">
    <property type="entry name" value="TPR-like_helical_dom_sf"/>
</dbReference>
<protein>
    <recommendedName>
        <fullName evidence="4">MalT-like TPR region domain-containing protein</fullName>
    </recommendedName>
</protein>
<evidence type="ECO:0000256" key="1">
    <source>
        <dbReference type="SAM" id="Phobius"/>
    </source>
</evidence>
<evidence type="ECO:0000313" key="3">
    <source>
        <dbReference type="Proteomes" id="UP000278143"/>
    </source>
</evidence>
<evidence type="ECO:0008006" key="4">
    <source>
        <dbReference type="Google" id="ProtNLM"/>
    </source>
</evidence>